<evidence type="ECO:0000313" key="2">
    <source>
        <dbReference type="EMBL" id="KIO70217.1"/>
    </source>
</evidence>
<comment type="caution">
    <text evidence="2">The sequence shown here is derived from an EMBL/GenBank/DDBJ whole genome shotgun (WGS) entry which is preliminary data.</text>
</comment>
<evidence type="ECO:0000313" key="3">
    <source>
        <dbReference type="Proteomes" id="UP000032076"/>
    </source>
</evidence>
<keyword evidence="1" id="KW-0472">Membrane</keyword>
<accession>A0ABD4A1W9</accession>
<feature type="transmembrane region" description="Helical" evidence="1">
    <location>
        <begin position="20"/>
        <end position="46"/>
    </location>
</feature>
<evidence type="ECO:0000256" key="1">
    <source>
        <dbReference type="SAM" id="Phobius"/>
    </source>
</evidence>
<proteinExistence type="predicted"/>
<protein>
    <submittedName>
        <fullName evidence="2">Uncharacterized protein</fullName>
    </submittedName>
</protein>
<reference evidence="2 3" key="1">
    <citation type="submission" date="2015-01" db="EMBL/GenBank/DDBJ databases">
        <title>Draft Genome Sequences of Four Bacillus thermoamylovorans Strains, Isolated From Food Products.</title>
        <authorList>
            <person name="Krawcyk A.O."/>
            <person name="Berendsen E.M."/>
            <person name="Eijlander R.T."/>
            <person name="de Jong A."/>
            <person name="Wells-Bennik M."/>
            <person name="Kuipers O.P."/>
        </authorList>
    </citation>
    <scope>NUCLEOTIDE SEQUENCE [LARGE SCALE GENOMIC DNA]</scope>
    <source>
        <strain evidence="2 3">B4167</strain>
    </source>
</reference>
<keyword evidence="1" id="KW-0812">Transmembrane</keyword>
<dbReference type="Proteomes" id="UP000032076">
    <property type="component" value="Unassembled WGS sequence"/>
</dbReference>
<keyword evidence="1" id="KW-1133">Transmembrane helix</keyword>
<gene>
    <name evidence="2" type="ORF">B4167_0909</name>
</gene>
<dbReference type="AlphaFoldDB" id="A0ABD4A1W9"/>
<dbReference type="EMBL" id="JXLU01000147">
    <property type="protein sequence ID" value="KIO70217.1"/>
    <property type="molecule type" value="Genomic_DNA"/>
</dbReference>
<name>A0ABD4A1W9_9BACI</name>
<organism evidence="2 3">
    <name type="scientific">Caldibacillus thermoamylovorans</name>
    <dbReference type="NCBI Taxonomy" id="35841"/>
    <lineage>
        <taxon>Bacteria</taxon>
        <taxon>Bacillati</taxon>
        <taxon>Bacillota</taxon>
        <taxon>Bacilli</taxon>
        <taxon>Bacillales</taxon>
        <taxon>Bacillaceae</taxon>
        <taxon>Caldibacillus</taxon>
    </lineage>
</organism>
<sequence>MKPATIVQESLQECLSFRHYGGMLSAATFPLFPFGAKLLFSVISLLY</sequence>